<gene>
    <name evidence="1" type="ORF">OCV65_02795</name>
</gene>
<proteinExistence type="predicted"/>
<sequence length="114" mass="13080">MKVKTTRKAIVNGSYNVKCAGYCDLSYLLNNHSPIAYTCGVYGWNFDVYEVYGVTICTGYRNMPGARLQKISEYEEKARAILSWEDKRPFEEKQIAVENLLKEFCKLNGGVIYE</sequence>
<organism evidence="1 2">
    <name type="scientific">Dorea ammoniilytica</name>
    <dbReference type="NCBI Taxonomy" id="2981788"/>
    <lineage>
        <taxon>Bacteria</taxon>
        <taxon>Bacillati</taxon>
        <taxon>Bacillota</taxon>
        <taxon>Clostridia</taxon>
        <taxon>Lachnospirales</taxon>
        <taxon>Lachnospiraceae</taxon>
        <taxon>Dorea</taxon>
    </lineage>
</organism>
<evidence type="ECO:0000313" key="1">
    <source>
        <dbReference type="EMBL" id="MCU6699167.1"/>
    </source>
</evidence>
<dbReference type="EMBL" id="JAOQJV010000002">
    <property type="protein sequence ID" value="MCU6699167.1"/>
    <property type="molecule type" value="Genomic_DNA"/>
</dbReference>
<dbReference type="RefSeq" id="WP_262580883.1">
    <property type="nucleotide sequence ID" value="NZ_JAOQJV010000002.1"/>
</dbReference>
<dbReference type="Proteomes" id="UP001207605">
    <property type="component" value="Unassembled WGS sequence"/>
</dbReference>
<comment type="caution">
    <text evidence="1">The sequence shown here is derived from an EMBL/GenBank/DDBJ whole genome shotgun (WGS) entry which is preliminary data.</text>
</comment>
<protein>
    <submittedName>
        <fullName evidence="1">Uncharacterized protein</fullName>
    </submittedName>
</protein>
<reference evidence="1 2" key="1">
    <citation type="journal article" date="2021" name="ISME Commun">
        <title>Automated analysis of genomic sequences facilitates high-throughput and comprehensive description of bacteria.</title>
        <authorList>
            <person name="Hitch T.C.A."/>
        </authorList>
    </citation>
    <scope>NUCLEOTIDE SEQUENCE [LARGE SCALE GENOMIC DNA]</scope>
    <source>
        <strain evidence="1 2">Sanger_02</strain>
    </source>
</reference>
<name>A0ABT2S3K1_9FIRM</name>
<evidence type="ECO:0000313" key="2">
    <source>
        <dbReference type="Proteomes" id="UP001207605"/>
    </source>
</evidence>
<keyword evidence="2" id="KW-1185">Reference proteome</keyword>
<accession>A0ABT2S3K1</accession>